<name>A0A7W5B1W7_9BACL</name>
<evidence type="ECO:0000313" key="2">
    <source>
        <dbReference type="EMBL" id="MBB3112727.1"/>
    </source>
</evidence>
<dbReference type="Proteomes" id="UP000570361">
    <property type="component" value="Unassembled WGS sequence"/>
</dbReference>
<keyword evidence="3" id="KW-1185">Reference proteome</keyword>
<sequence length="29" mass="3132">MTPNNDVEKGKKPNTSNNKDSEVAGSNKK</sequence>
<dbReference type="AlphaFoldDB" id="A0A7W5B1W7"/>
<organism evidence="2 3">
    <name type="scientific">Paenibacillus phyllosphaerae</name>
    <dbReference type="NCBI Taxonomy" id="274593"/>
    <lineage>
        <taxon>Bacteria</taxon>
        <taxon>Bacillati</taxon>
        <taxon>Bacillota</taxon>
        <taxon>Bacilli</taxon>
        <taxon>Bacillales</taxon>
        <taxon>Paenibacillaceae</taxon>
        <taxon>Paenibacillus</taxon>
    </lineage>
</organism>
<feature type="region of interest" description="Disordered" evidence="1">
    <location>
        <begin position="1"/>
        <end position="29"/>
    </location>
</feature>
<gene>
    <name evidence="2" type="ORF">FHS18_004829</name>
</gene>
<protein>
    <submittedName>
        <fullName evidence="2">Uncharacterized protein</fullName>
    </submittedName>
</protein>
<evidence type="ECO:0000313" key="3">
    <source>
        <dbReference type="Proteomes" id="UP000570361"/>
    </source>
</evidence>
<proteinExistence type="predicted"/>
<comment type="caution">
    <text evidence="2">The sequence shown here is derived from an EMBL/GenBank/DDBJ whole genome shotgun (WGS) entry which is preliminary data.</text>
</comment>
<feature type="compositionally biased region" description="Basic and acidic residues" evidence="1">
    <location>
        <begin position="1"/>
        <end position="11"/>
    </location>
</feature>
<accession>A0A7W5B1W7</accession>
<evidence type="ECO:0000256" key="1">
    <source>
        <dbReference type="SAM" id="MobiDB-lite"/>
    </source>
</evidence>
<dbReference type="EMBL" id="JACHXK010000014">
    <property type="protein sequence ID" value="MBB3112727.1"/>
    <property type="molecule type" value="Genomic_DNA"/>
</dbReference>
<reference evidence="2 3" key="1">
    <citation type="submission" date="2020-08" db="EMBL/GenBank/DDBJ databases">
        <title>Genomic Encyclopedia of Type Strains, Phase III (KMG-III): the genomes of soil and plant-associated and newly described type strains.</title>
        <authorList>
            <person name="Whitman W."/>
        </authorList>
    </citation>
    <scope>NUCLEOTIDE SEQUENCE [LARGE SCALE GENOMIC DNA]</scope>
    <source>
        <strain evidence="2 3">CECT 5862</strain>
    </source>
</reference>